<dbReference type="GO" id="GO:0004386">
    <property type="term" value="F:helicase activity"/>
    <property type="evidence" value="ECO:0007669"/>
    <property type="project" value="UniProtKB-KW"/>
</dbReference>
<dbReference type="InterPro" id="IPR027417">
    <property type="entry name" value="P-loop_NTPase"/>
</dbReference>
<evidence type="ECO:0000313" key="2">
    <source>
        <dbReference type="Proteomes" id="UP000035682"/>
    </source>
</evidence>
<dbReference type="AlphaFoldDB" id="A0A090L1K2"/>
<organism evidence="1">
    <name type="scientific">Strongyloides ratti</name>
    <name type="common">Parasitic roundworm</name>
    <dbReference type="NCBI Taxonomy" id="34506"/>
    <lineage>
        <taxon>Eukaryota</taxon>
        <taxon>Metazoa</taxon>
        <taxon>Ecdysozoa</taxon>
        <taxon>Nematoda</taxon>
        <taxon>Chromadorea</taxon>
        <taxon>Rhabditida</taxon>
        <taxon>Tylenchina</taxon>
        <taxon>Panagrolaimomorpha</taxon>
        <taxon>Strongyloidoidea</taxon>
        <taxon>Strongyloididae</taxon>
        <taxon>Strongyloides</taxon>
    </lineage>
</organism>
<reference evidence="1" key="1">
    <citation type="submission" date="2014-09" db="EMBL/GenBank/DDBJ databases">
        <authorList>
            <person name="Aslett A.Martin."/>
        </authorList>
    </citation>
    <scope>NUCLEOTIDE SEQUENCE</scope>
    <source>
        <strain evidence="1">ED321 Heterogonic</strain>
    </source>
</reference>
<name>A0A090L1K2_STRRB</name>
<dbReference type="WBParaSite" id="SRAE_0000048000.1">
    <property type="protein sequence ID" value="SRAE_0000048000.1"/>
    <property type="gene ID" value="WBGene00256224"/>
</dbReference>
<dbReference type="GO" id="GO:0016787">
    <property type="term" value="F:hydrolase activity"/>
    <property type="evidence" value="ECO:0007669"/>
    <property type="project" value="UniProtKB-KW"/>
</dbReference>
<dbReference type="CTD" id="36373722"/>
<keyword evidence="1" id="KW-0378">Hydrolase</keyword>
<dbReference type="SUPFAM" id="SSF52540">
    <property type="entry name" value="P-loop containing nucleoside triphosphate hydrolases"/>
    <property type="match status" value="1"/>
</dbReference>
<evidence type="ECO:0000313" key="4">
    <source>
        <dbReference type="WormBase" id="SRAE_0000048000"/>
    </source>
</evidence>
<evidence type="ECO:0000313" key="3">
    <source>
        <dbReference type="WBParaSite" id="SRAE_0000048000.1"/>
    </source>
</evidence>
<accession>A0A090L1K2</accession>
<sequence length="138" mass="16243">MIYKETIETLVNMQKLLKCKTLDSKKTFFIQQMLHTSLDLKIPRSFTRHQYPVKLGFCITINKSQCRTLDKIILYLDEDRLFSHDQLYVALSRVRALSEVVVKWSYQQLPNKKSKDKNVIIKKIIKLVTKTISQKPLA</sequence>
<keyword evidence="1" id="KW-0067">ATP-binding</keyword>
<proteinExistence type="predicted"/>
<protein>
    <submittedName>
        <fullName evidence="1">DNA helicase family and P-loop containing nucleoside triphosphate hydrolase domain-containing protein</fullName>
    </submittedName>
</protein>
<evidence type="ECO:0000313" key="1">
    <source>
        <dbReference type="EMBL" id="CEF61354.1"/>
    </source>
</evidence>
<keyword evidence="1" id="KW-0547">Nucleotide-binding</keyword>
<keyword evidence="1" id="KW-0347">Helicase</keyword>
<reference evidence="2" key="2">
    <citation type="submission" date="2014-09" db="EMBL/GenBank/DDBJ databases">
        <authorList>
            <person name="Martin A.A."/>
        </authorList>
    </citation>
    <scope>NUCLEOTIDE SEQUENCE</scope>
    <source>
        <strain evidence="2">ED321</strain>
    </source>
</reference>
<gene>
    <name evidence="1 3 4" type="ORF">SRAE_0000048000</name>
</gene>
<dbReference type="GeneID" id="36373722"/>
<dbReference type="CDD" id="cd18809">
    <property type="entry name" value="SF1_C_RecD"/>
    <property type="match status" value="1"/>
</dbReference>
<dbReference type="WormBase" id="SRAE_0000048000">
    <property type="protein sequence ID" value="SRP05737"/>
    <property type="gene ID" value="WBGene00256224"/>
</dbReference>
<dbReference type="Gene3D" id="3.40.50.300">
    <property type="entry name" value="P-loop containing nucleotide triphosphate hydrolases"/>
    <property type="match status" value="1"/>
</dbReference>
<dbReference type="EMBL" id="LN609407">
    <property type="protein sequence ID" value="CEF61354.1"/>
    <property type="molecule type" value="Genomic_DNA"/>
</dbReference>
<reference evidence="3" key="3">
    <citation type="submission" date="2020-12" db="UniProtKB">
        <authorList>
            <consortium name="WormBaseParasite"/>
        </authorList>
    </citation>
    <scope>IDENTIFICATION</scope>
</reference>
<dbReference type="Proteomes" id="UP000035682">
    <property type="component" value="Unplaced"/>
</dbReference>
<dbReference type="OrthoDB" id="9997116at2759"/>
<dbReference type="RefSeq" id="XP_024500563.1">
    <property type="nucleotide sequence ID" value="XM_024646376.1"/>
</dbReference>
<keyword evidence="2" id="KW-1185">Reference proteome</keyword>